<keyword evidence="1" id="KW-0812">Transmembrane</keyword>
<organism evidence="2 3">
    <name type="scientific">Sporolactobacillus shoreae</name>
    <dbReference type="NCBI Taxonomy" id="1465501"/>
    <lineage>
        <taxon>Bacteria</taxon>
        <taxon>Bacillati</taxon>
        <taxon>Bacillota</taxon>
        <taxon>Bacilli</taxon>
        <taxon>Bacillales</taxon>
        <taxon>Sporolactobacillaceae</taxon>
        <taxon>Sporolactobacillus</taxon>
    </lineage>
</organism>
<evidence type="ECO:0008006" key="4">
    <source>
        <dbReference type="Google" id="ProtNLM"/>
    </source>
</evidence>
<dbReference type="EMBL" id="SRJD01000001">
    <property type="protein sequence ID" value="TGB00140.1"/>
    <property type="molecule type" value="Genomic_DNA"/>
</dbReference>
<feature type="transmembrane region" description="Helical" evidence="1">
    <location>
        <begin position="81"/>
        <end position="105"/>
    </location>
</feature>
<feature type="transmembrane region" description="Helical" evidence="1">
    <location>
        <begin position="36"/>
        <end position="69"/>
    </location>
</feature>
<dbReference type="RefSeq" id="WP_135346786.1">
    <property type="nucleotide sequence ID" value="NZ_SRJD01000001.1"/>
</dbReference>
<keyword evidence="1" id="KW-1133">Transmembrane helix</keyword>
<keyword evidence="1" id="KW-0472">Membrane</keyword>
<dbReference type="OrthoDB" id="2988545at2"/>
<evidence type="ECO:0000313" key="3">
    <source>
        <dbReference type="Proteomes" id="UP000298347"/>
    </source>
</evidence>
<accession>A0A4Z0GT07</accession>
<protein>
    <recommendedName>
        <fullName evidence="4">DUF1453 family protein</fullName>
    </recommendedName>
</protein>
<proteinExistence type="predicted"/>
<dbReference type="Proteomes" id="UP000298347">
    <property type="component" value="Unassembled WGS sequence"/>
</dbReference>
<sequence length="167" mass="18894">MLVLAGTLIIFTVFLNQLREKPLTGRLYRQPVALLLYAACALSFMASVTPADWCMIVVSLTLSFALGMIQGRFTPLVNHDGAWYVSGSAMAVLVWFLSIPIRYLMRILFVDWLSLASSLNDSSSFIIYFIFIAGLLLGRYSMLFFRYPSLVGQIGRNEQRLKRQQAH</sequence>
<feature type="transmembrane region" description="Helical" evidence="1">
    <location>
        <begin position="125"/>
        <end position="145"/>
    </location>
</feature>
<evidence type="ECO:0000313" key="2">
    <source>
        <dbReference type="EMBL" id="TGB00140.1"/>
    </source>
</evidence>
<dbReference type="AlphaFoldDB" id="A0A4Z0GT07"/>
<comment type="caution">
    <text evidence="2">The sequence shown here is derived from an EMBL/GenBank/DDBJ whole genome shotgun (WGS) entry which is preliminary data.</text>
</comment>
<keyword evidence="3" id="KW-1185">Reference proteome</keyword>
<evidence type="ECO:0000256" key="1">
    <source>
        <dbReference type="SAM" id="Phobius"/>
    </source>
</evidence>
<gene>
    <name evidence="2" type="ORF">E4665_00230</name>
</gene>
<reference evidence="2 3" key="1">
    <citation type="journal article" date="2015" name="Int. J. Syst. Evol. Microbiol.">
        <title>Sporolactobacillus shoreae sp. nov. and Sporolactobacillus spathodeae sp. nov., two spore-forming lactic acid bacteria isolated from tree barks in Thailand.</title>
        <authorList>
            <person name="Thamacharoensuk T."/>
            <person name="Kitahara M."/>
            <person name="Ohkuma M."/>
            <person name="Thongchul N."/>
            <person name="Tanasupawat S."/>
        </authorList>
    </citation>
    <scope>NUCLEOTIDE SEQUENCE [LARGE SCALE GENOMIC DNA]</scope>
    <source>
        <strain evidence="2 3">BK92</strain>
    </source>
</reference>
<name>A0A4Z0GT07_9BACL</name>